<comment type="caution">
    <text evidence="1">The sequence shown here is derived from an EMBL/GenBank/DDBJ whole genome shotgun (WGS) entry which is preliminary data.</text>
</comment>
<dbReference type="PANTHER" id="PTHR45458:SF2">
    <property type="entry name" value="OXIDOREDUCTASE, SHORT CHAIN DEHYDROGENASE_REDUCTASE FAMILY SUPERFAMILY (AFU_ORTHOLOGUE AFUA_3G13450)"/>
    <property type="match status" value="1"/>
</dbReference>
<dbReference type="Proteomes" id="UP001285441">
    <property type="component" value="Unassembled WGS sequence"/>
</dbReference>
<dbReference type="InterPro" id="IPR052184">
    <property type="entry name" value="SDR_enzymes"/>
</dbReference>
<evidence type="ECO:0000313" key="2">
    <source>
        <dbReference type="Proteomes" id="UP001285441"/>
    </source>
</evidence>
<protein>
    <submittedName>
        <fullName evidence="1">Oxidoreductase</fullName>
    </submittedName>
</protein>
<dbReference type="AlphaFoldDB" id="A0AAE0U7N3"/>
<dbReference type="EMBL" id="JAULSW010000001">
    <property type="protein sequence ID" value="KAK3394058.1"/>
    <property type="molecule type" value="Genomic_DNA"/>
</dbReference>
<proteinExistence type="predicted"/>
<dbReference type="SUPFAM" id="SSF51735">
    <property type="entry name" value="NAD(P)-binding Rossmann-fold domains"/>
    <property type="match status" value="1"/>
</dbReference>
<dbReference type="InterPro" id="IPR002347">
    <property type="entry name" value="SDR_fam"/>
</dbReference>
<accession>A0AAE0U7N3</accession>
<name>A0AAE0U7N3_9PEZI</name>
<dbReference type="GO" id="GO:0016616">
    <property type="term" value="F:oxidoreductase activity, acting on the CH-OH group of donors, NAD or NADP as acceptor"/>
    <property type="evidence" value="ECO:0007669"/>
    <property type="project" value="TreeGrafter"/>
</dbReference>
<sequence length="265" mass="28688">MPRILIVGATRGLGAALVYRYAKHDWSVYATARSSKPDTASFPPQTKWLKEVDCAKSDVGDTIARHAYLNPFDQSVNDPLDVAVITAGVFTTEDFNKRDEGGPNFDDEMRMYATSAVAPVLIVHALVHNGLLKTGSKVVLVSSEAGSVALRIEAEGNYGHHASKAALNMVGKLLSLELQDKGIVVSIVHPGFMRTQMTHGVGFDKFWDSGHAVTPDEAAVSLKEWTDELDMSKSGQFWAPRGPADIGTAENVLGKNLSTPLQLPW</sequence>
<reference evidence="1" key="1">
    <citation type="journal article" date="2023" name="Mol. Phylogenet. Evol.">
        <title>Genome-scale phylogeny and comparative genomics of the fungal order Sordariales.</title>
        <authorList>
            <person name="Hensen N."/>
            <person name="Bonometti L."/>
            <person name="Westerberg I."/>
            <person name="Brannstrom I.O."/>
            <person name="Guillou S."/>
            <person name="Cros-Aarteil S."/>
            <person name="Calhoun S."/>
            <person name="Haridas S."/>
            <person name="Kuo A."/>
            <person name="Mondo S."/>
            <person name="Pangilinan J."/>
            <person name="Riley R."/>
            <person name="LaButti K."/>
            <person name="Andreopoulos B."/>
            <person name="Lipzen A."/>
            <person name="Chen C."/>
            <person name="Yan M."/>
            <person name="Daum C."/>
            <person name="Ng V."/>
            <person name="Clum A."/>
            <person name="Steindorff A."/>
            <person name="Ohm R.A."/>
            <person name="Martin F."/>
            <person name="Silar P."/>
            <person name="Natvig D.O."/>
            <person name="Lalanne C."/>
            <person name="Gautier V."/>
            <person name="Ament-Velasquez S.L."/>
            <person name="Kruys A."/>
            <person name="Hutchinson M.I."/>
            <person name="Powell A.J."/>
            <person name="Barry K."/>
            <person name="Miller A.N."/>
            <person name="Grigoriev I.V."/>
            <person name="Debuchy R."/>
            <person name="Gladieux P."/>
            <person name="Hiltunen Thoren M."/>
            <person name="Johannesson H."/>
        </authorList>
    </citation>
    <scope>NUCLEOTIDE SEQUENCE</scope>
    <source>
        <strain evidence="1">CBS 232.78</strain>
    </source>
</reference>
<gene>
    <name evidence="1" type="ORF">B0H63DRAFT_444254</name>
</gene>
<dbReference type="Pfam" id="PF00106">
    <property type="entry name" value="adh_short"/>
    <property type="match status" value="1"/>
</dbReference>
<dbReference type="PRINTS" id="PR00081">
    <property type="entry name" value="GDHRDH"/>
</dbReference>
<dbReference type="InterPro" id="IPR036291">
    <property type="entry name" value="NAD(P)-bd_dom_sf"/>
</dbReference>
<keyword evidence="2" id="KW-1185">Reference proteome</keyword>
<evidence type="ECO:0000313" key="1">
    <source>
        <dbReference type="EMBL" id="KAK3394058.1"/>
    </source>
</evidence>
<dbReference type="PANTHER" id="PTHR45458">
    <property type="entry name" value="SHORT-CHAIN DEHYDROGENASE/REDUCTASE SDR"/>
    <property type="match status" value="1"/>
</dbReference>
<reference evidence="1" key="2">
    <citation type="submission" date="2023-06" db="EMBL/GenBank/DDBJ databases">
        <authorList>
            <consortium name="Lawrence Berkeley National Laboratory"/>
            <person name="Haridas S."/>
            <person name="Hensen N."/>
            <person name="Bonometti L."/>
            <person name="Westerberg I."/>
            <person name="Brannstrom I.O."/>
            <person name="Guillou S."/>
            <person name="Cros-Aarteil S."/>
            <person name="Calhoun S."/>
            <person name="Kuo A."/>
            <person name="Mondo S."/>
            <person name="Pangilinan J."/>
            <person name="Riley R."/>
            <person name="LaButti K."/>
            <person name="Andreopoulos B."/>
            <person name="Lipzen A."/>
            <person name="Chen C."/>
            <person name="Yanf M."/>
            <person name="Daum C."/>
            <person name="Ng V."/>
            <person name="Clum A."/>
            <person name="Steindorff A."/>
            <person name="Ohm R."/>
            <person name="Martin F."/>
            <person name="Silar P."/>
            <person name="Natvig D."/>
            <person name="Lalanne C."/>
            <person name="Gautier V."/>
            <person name="Ament-velasquez S.L."/>
            <person name="Kruys A."/>
            <person name="Hutchinson M.I."/>
            <person name="Powell A.J."/>
            <person name="Barry K."/>
            <person name="Miller A.N."/>
            <person name="Grigoriev I.V."/>
            <person name="Debuchy R."/>
            <person name="Gladieux P."/>
            <person name="Thoren M.H."/>
            <person name="Johannesson H."/>
        </authorList>
    </citation>
    <scope>NUCLEOTIDE SEQUENCE</scope>
    <source>
        <strain evidence="1">CBS 232.78</strain>
    </source>
</reference>
<organism evidence="1 2">
    <name type="scientific">Podospora didyma</name>
    <dbReference type="NCBI Taxonomy" id="330526"/>
    <lineage>
        <taxon>Eukaryota</taxon>
        <taxon>Fungi</taxon>
        <taxon>Dikarya</taxon>
        <taxon>Ascomycota</taxon>
        <taxon>Pezizomycotina</taxon>
        <taxon>Sordariomycetes</taxon>
        <taxon>Sordariomycetidae</taxon>
        <taxon>Sordariales</taxon>
        <taxon>Podosporaceae</taxon>
        <taxon>Podospora</taxon>
    </lineage>
</organism>
<dbReference type="Gene3D" id="3.40.50.720">
    <property type="entry name" value="NAD(P)-binding Rossmann-like Domain"/>
    <property type="match status" value="1"/>
</dbReference>